<evidence type="ECO:0000313" key="8">
    <source>
        <dbReference type="EMBL" id="GAA3048249.1"/>
    </source>
</evidence>
<evidence type="ECO:0000256" key="2">
    <source>
        <dbReference type="ARBA" id="ARBA00022692"/>
    </source>
</evidence>
<name>A0ABP6LKB2_9ACTN</name>
<dbReference type="EMBL" id="BAAAVS010000059">
    <property type="protein sequence ID" value="GAA3048249.1"/>
    <property type="molecule type" value="Genomic_DNA"/>
</dbReference>
<evidence type="ECO:0000313" key="9">
    <source>
        <dbReference type="Proteomes" id="UP001501035"/>
    </source>
</evidence>
<keyword evidence="2 6" id="KW-0812">Transmembrane</keyword>
<gene>
    <name evidence="8" type="ORF">GCM10010528_29330</name>
</gene>
<feature type="domain" description="TM2" evidence="7">
    <location>
        <begin position="91"/>
        <end position="143"/>
    </location>
</feature>
<evidence type="ECO:0000256" key="1">
    <source>
        <dbReference type="ARBA" id="ARBA00004141"/>
    </source>
</evidence>
<evidence type="ECO:0000256" key="5">
    <source>
        <dbReference type="SAM" id="MobiDB-lite"/>
    </source>
</evidence>
<protein>
    <recommendedName>
        <fullName evidence="7">TM2 domain-containing protein</fullName>
    </recommendedName>
</protein>
<organism evidence="8 9">
    <name type="scientific">Gordonia defluvii</name>
    <dbReference type="NCBI Taxonomy" id="283718"/>
    <lineage>
        <taxon>Bacteria</taxon>
        <taxon>Bacillati</taxon>
        <taxon>Actinomycetota</taxon>
        <taxon>Actinomycetes</taxon>
        <taxon>Mycobacteriales</taxon>
        <taxon>Gordoniaceae</taxon>
        <taxon>Gordonia</taxon>
    </lineage>
</organism>
<evidence type="ECO:0000259" key="7">
    <source>
        <dbReference type="Pfam" id="PF05154"/>
    </source>
</evidence>
<sequence length="160" mass="16660">MAAVTSPDPFANPSNPAQPGAPFPGQPQPGANPYEGGYAQPGDPAQSGYAQSGYGQPGGYPQPGYPQPGYPQPGYAYAAPQFDEWGNPLSDKSKMVAGLLQIFLGSFGVGRFYLGYSGIAIAQIAVTWLTCGLGGIWPFIDGIMMLTGKVPDSGGRKLRD</sequence>
<keyword evidence="4 6" id="KW-0472">Membrane</keyword>
<feature type="region of interest" description="Disordered" evidence="5">
    <location>
        <begin position="1"/>
        <end position="72"/>
    </location>
</feature>
<feature type="transmembrane region" description="Helical" evidence="6">
    <location>
        <begin position="120"/>
        <end position="140"/>
    </location>
</feature>
<keyword evidence="9" id="KW-1185">Reference proteome</keyword>
<dbReference type="Proteomes" id="UP001501035">
    <property type="component" value="Unassembled WGS sequence"/>
</dbReference>
<comment type="subcellular location">
    <subcellularLocation>
        <location evidence="1">Membrane</location>
        <topology evidence="1">Multi-pass membrane protein</topology>
    </subcellularLocation>
</comment>
<reference evidence="9" key="1">
    <citation type="journal article" date="2019" name="Int. J. Syst. Evol. Microbiol.">
        <title>The Global Catalogue of Microorganisms (GCM) 10K type strain sequencing project: providing services to taxonomists for standard genome sequencing and annotation.</title>
        <authorList>
            <consortium name="The Broad Institute Genomics Platform"/>
            <consortium name="The Broad Institute Genome Sequencing Center for Infectious Disease"/>
            <person name="Wu L."/>
            <person name="Ma J."/>
        </authorList>
    </citation>
    <scope>NUCLEOTIDE SEQUENCE [LARGE SCALE GENOMIC DNA]</scope>
    <source>
        <strain evidence="9">JCM 14234</strain>
    </source>
</reference>
<feature type="transmembrane region" description="Helical" evidence="6">
    <location>
        <begin position="95"/>
        <end position="114"/>
    </location>
</feature>
<accession>A0ABP6LKB2</accession>
<evidence type="ECO:0000256" key="3">
    <source>
        <dbReference type="ARBA" id="ARBA00022989"/>
    </source>
</evidence>
<proteinExistence type="predicted"/>
<dbReference type="Pfam" id="PF05154">
    <property type="entry name" value="TM2"/>
    <property type="match status" value="1"/>
</dbReference>
<evidence type="ECO:0000256" key="6">
    <source>
        <dbReference type="SAM" id="Phobius"/>
    </source>
</evidence>
<comment type="caution">
    <text evidence="8">The sequence shown here is derived from an EMBL/GenBank/DDBJ whole genome shotgun (WGS) entry which is preliminary data.</text>
</comment>
<keyword evidence="3 6" id="KW-1133">Transmembrane helix</keyword>
<feature type="compositionally biased region" description="Low complexity" evidence="5">
    <location>
        <begin position="45"/>
        <end position="54"/>
    </location>
</feature>
<evidence type="ECO:0000256" key="4">
    <source>
        <dbReference type="ARBA" id="ARBA00023136"/>
    </source>
</evidence>
<dbReference type="InterPro" id="IPR007829">
    <property type="entry name" value="TM2"/>
</dbReference>